<dbReference type="EMBL" id="JAACAK010000108">
    <property type="protein sequence ID" value="NIR75957.1"/>
    <property type="molecule type" value="Genomic_DNA"/>
</dbReference>
<evidence type="ECO:0000313" key="3">
    <source>
        <dbReference type="EMBL" id="NIR75957.1"/>
    </source>
</evidence>
<feature type="transmembrane region" description="Helical" evidence="2">
    <location>
        <begin position="12"/>
        <end position="34"/>
    </location>
</feature>
<dbReference type="AlphaFoldDB" id="A0AAE4ZB23"/>
<accession>A0AAE4ZB23</accession>
<keyword evidence="2" id="KW-0472">Membrane</keyword>
<protein>
    <submittedName>
        <fullName evidence="3">Uncharacterized protein</fullName>
    </submittedName>
</protein>
<name>A0AAE4ZB23_9BACT</name>
<proteinExistence type="predicted"/>
<keyword evidence="2" id="KW-1133">Transmembrane helix</keyword>
<feature type="region of interest" description="Disordered" evidence="1">
    <location>
        <begin position="37"/>
        <end position="57"/>
    </location>
</feature>
<evidence type="ECO:0000256" key="2">
    <source>
        <dbReference type="SAM" id="Phobius"/>
    </source>
</evidence>
<organism evidence="3 4">
    <name type="scientific">Candidatus Kutchimonas denitrificans</name>
    <dbReference type="NCBI Taxonomy" id="3056748"/>
    <lineage>
        <taxon>Bacteria</taxon>
        <taxon>Pseudomonadati</taxon>
        <taxon>Gemmatimonadota</taxon>
        <taxon>Gemmatimonadia</taxon>
        <taxon>Candidatus Palauibacterales</taxon>
        <taxon>Candidatus Palauibacteraceae</taxon>
        <taxon>Candidatus Kutchimonas</taxon>
    </lineage>
</organism>
<evidence type="ECO:0000313" key="4">
    <source>
        <dbReference type="Proteomes" id="UP000702544"/>
    </source>
</evidence>
<dbReference type="Proteomes" id="UP000702544">
    <property type="component" value="Unassembled WGS sequence"/>
</dbReference>
<keyword evidence="2" id="KW-0812">Transmembrane</keyword>
<evidence type="ECO:0000256" key="1">
    <source>
        <dbReference type="SAM" id="MobiDB-lite"/>
    </source>
</evidence>
<comment type="caution">
    <text evidence="3">The sequence shown here is derived from an EMBL/GenBank/DDBJ whole genome shotgun (WGS) entry which is preliminary data.</text>
</comment>
<sequence length="57" mass="6256">MKGPREMSRSGLIWAISIPFAIVLYLAMLLNVTLARRGRASPRRASSVSEDPELATV</sequence>
<gene>
    <name evidence="3" type="ORF">GWO12_12745</name>
</gene>
<reference evidence="3 4" key="1">
    <citation type="submission" date="2020-01" db="EMBL/GenBank/DDBJ databases">
        <title>Genomes assembled from Gulf of Kutch pelagic sediment metagenomes.</title>
        <authorList>
            <person name="Chandrashekar M."/>
            <person name="Mahajan M.S."/>
            <person name="Dave K.J."/>
            <person name="Vatsa P."/>
            <person name="Nathani N.M."/>
        </authorList>
    </citation>
    <scope>NUCLEOTIDE SEQUENCE [LARGE SCALE GENOMIC DNA]</scope>
    <source>
        <strain evidence="3">KS3-K002</strain>
    </source>
</reference>